<organism evidence="2">
    <name type="scientific">Rosellinia necatrix</name>
    <name type="common">White root-rot fungus</name>
    <dbReference type="NCBI Taxonomy" id="77044"/>
    <lineage>
        <taxon>Eukaryota</taxon>
        <taxon>Fungi</taxon>
        <taxon>Dikarya</taxon>
        <taxon>Ascomycota</taxon>
        <taxon>Pezizomycotina</taxon>
        <taxon>Sordariomycetes</taxon>
        <taxon>Xylariomycetidae</taxon>
        <taxon>Xylariales</taxon>
        <taxon>Xylariaceae</taxon>
        <taxon>Rosellinia</taxon>
    </lineage>
</organism>
<keyword evidence="3" id="KW-1185">Reference proteome</keyword>
<dbReference type="PANTHER" id="PTHR24148:SF73">
    <property type="entry name" value="HET DOMAIN PROTEIN (AFU_ORTHOLOGUE AFUA_8G01020)"/>
    <property type="match status" value="1"/>
</dbReference>
<dbReference type="AlphaFoldDB" id="A0A1W2TGF1"/>
<evidence type="ECO:0000313" key="3">
    <source>
        <dbReference type="Proteomes" id="UP000054516"/>
    </source>
</evidence>
<protein>
    <submittedName>
        <fullName evidence="2">Putative heterokaryon incompatibility protein</fullName>
    </submittedName>
</protein>
<dbReference type="Pfam" id="PF06985">
    <property type="entry name" value="HET"/>
    <property type="match status" value="1"/>
</dbReference>
<evidence type="ECO:0000313" key="2">
    <source>
        <dbReference type="EMBL" id="GAP87180.1"/>
    </source>
</evidence>
<proteinExistence type="predicted"/>
<dbReference type="InterPro" id="IPR052895">
    <property type="entry name" value="HetReg/Transcr_Mod"/>
</dbReference>
<dbReference type="STRING" id="77044.A0A1W2TGF1"/>
<dbReference type="OMA" id="ERICWID"/>
<accession>A0A1W2TGF1</accession>
<dbReference type="Pfam" id="PF26639">
    <property type="entry name" value="Het-6_barrel"/>
    <property type="match status" value="1"/>
</dbReference>
<dbReference type="PANTHER" id="PTHR24148">
    <property type="entry name" value="ANKYRIN REPEAT DOMAIN-CONTAINING PROTEIN 39 HOMOLOG-RELATED"/>
    <property type="match status" value="1"/>
</dbReference>
<name>A0A1W2TGF1_ROSNE</name>
<dbReference type="EMBL" id="DF977468">
    <property type="protein sequence ID" value="GAP87180.1"/>
    <property type="molecule type" value="Genomic_DNA"/>
</dbReference>
<reference evidence="2" key="1">
    <citation type="submission" date="2016-03" db="EMBL/GenBank/DDBJ databases">
        <title>Draft genome sequence of Rosellinia necatrix.</title>
        <authorList>
            <person name="Kanematsu S."/>
        </authorList>
    </citation>
    <scope>NUCLEOTIDE SEQUENCE [LARGE SCALE GENOMIC DNA]</scope>
    <source>
        <strain evidence="2">W97</strain>
    </source>
</reference>
<sequence>MATAYCPLQDNEIRVLHLSRQDEGDNLDPGGGKGHMPFRLSLERASLTDRPLPSYTALSYAWGCEEATVPLMVSNMQLCVTQNLYTILETLSSRDASQYLWVDAICINQNDVAERAIQVRLMGSVYSRASLVLVFLSPVSAPFDIGISFLERAATHANEHYEPALSPHIAIDGLNLHSEALRDSLIGFFGTAWWTRVWTVQEFALARNVLFQCGQRRIDRTTLGRAFECLRDHERNCCWASLRVADGYPRGYLDIPSPANGGLSIFRSILRYDQIHTMIAPDDTEGYDFVELMKAFRPRLCSDPRDRIYGMLGLKLKDKKIRDLVHTNNYPSAASLFKDIAMIIIEQSGTLDLLSHVLPSSVAEPTVQGLPSWVPDWNARLDVSSHLAYSDRTTRLSLYHVPGNPKPTWALTSTGRVATEAHFIGNIVADAPGYPKRNSILTGKPLLDMWVKTASMGTEVEQNHKIQEGGDTVWEREREFSILISGNLELKRWSDDPSESAHQKAYQMWVTWFASENPSSLSASVRSDVREFDEFVQVNTLGRRLFRTDTGWIGFGPESLHISDSLAMIPGSKVPYILRQLPTGNGKAYAFLGDAYAQEAISCTPMNLPSLGGVPKLTKIELI</sequence>
<dbReference type="Proteomes" id="UP000054516">
    <property type="component" value="Unassembled WGS sequence"/>
</dbReference>
<dbReference type="OrthoDB" id="2157530at2759"/>
<feature type="domain" description="Heterokaryon incompatibility" evidence="1">
    <location>
        <begin position="55"/>
        <end position="202"/>
    </location>
</feature>
<dbReference type="InterPro" id="IPR010730">
    <property type="entry name" value="HET"/>
</dbReference>
<gene>
    <name evidence="2" type="ORF">SAMD00023353_2300880</name>
</gene>
<evidence type="ECO:0000259" key="1">
    <source>
        <dbReference type="Pfam" id="PF06985"/>
    </source>
</evidence>